<dbReference type="InterPro" id="IPR040632">
    <property type="entry name" value="Sulfotransfer_4"/>
</dbReference>
<dbReference type="EMBL" id="PDNA01000222">
    <property type="protein sequence ID" value="PGH02521.1"/>
    <property type="molecule type" value="Genomic_DNA"/>
</dbReference>
<dbReference type="Proteomes" id="UP000224634">
    <property type="component" value="Unassembled WGS sequence"/>
</dbReference>
<dbReference type="AlphaFoldDB" id="A0A2B7X142"/>
<protein>
    <submittedName>
        <fullName evidence="1">Uncharacterized protein</fullName>
    </submittedName>
</protein>
<dbReference type="Gene3D" id="3.40.50.300">
    <property type="entry name" value="P-loop containing nucleotide triphosphate hydrolases"/>
    <property type="match status" value="1"/>
</dbReference>
<evidence type="ECO:0000313" key="2">
    <source>
        <dbReference type="Proteomes" id="UP000224634"/>
    </source>
</evidence>
<dbReference type="OrthoDB" id="408152at2759"/>
<keyword evidence="2" id="KW-1185">Reference proteome</keyword>
<gene>
    <name evidence="1" type="ORF">AJ80_08832</name>
</gene>
<dbReference type="STRING" id="1447883.A0A2B7X142"/>
<name>A0A2B7X142_POLH7</name>
<dbReference type="Pfam" id="PF17784">
    <property type="entry name" value="Sulfotransfer_4"/>
    <property type="match status" value="1"/>
</dbReference>
<sequence length="187" mass="21230">MPSAIDIDRRTYSWVVPMKLLCLGLPRTGTLCAAPFAPELVRAYAEPKGVLNTRDIDSWYISVMSTIEKYVHVQCHRVTIPVPGTAKSINGSDDLESMVSSVRQRFPETWQRLFQKHYDLVRGLVPAENLLEAMSRRAGNLCAKFLEFLVPTKPFPRVNNMEFFQNILESIKQKGVIESCRISENLA</sequence>
<proteinExistence type="predicted"/>
<dbReference type="PANTHER" id="PTHR36978">
    <property type="entry name" value="P-LOOP CONTAINING NUCLEOTIDE TRIPHOSPHATE HYDROLASE"/>
    <property type="match status" value="1"/>
</dbReference>
<reference evidence="1 2" key="1">
    <citation type="submission" date="2017-10" db="EMBL/GenBank/DDBJ databases">
        <title>Comparative genomics in systemic dimorphic fungi from Ajellomycetaceae.</title>
        <authorList>
            <person name="Munoz J.F."/>
            <person name="Mcewen J.G."/>
            <person name="Clay O.K."/>
            <person name="Cuomo C.A."/>
        </authorList>
    </citation>
    <scope>NUCLEOTIDE SEQUENCE [LARGE SCALE GENOMIC DNA]</scope>
    <source>
        <strain evidence="1 2">UAMH7299</strain>
    </source>
</reference>
<accession>A0A2B7X142</accession>
<dbReference type="InterPro" id="IPR027417">
    <property type="entry name" value="P-loop_NTPase"/>
</dbReference>
<evidence type="ECO:0000313" key="1">
    <source>
        <dbReference type="EMBL" id="PGH02521.1"/>
    </source>
</evidence>
<comment type="caution">
    <text evidence="1">The sequence shown here is derived from an EMBL/GenBank/DDBJ whole genome shotgun (WGS) entry which is preliminary data.</text>
</comment>
<dbReference type="PANTHER" id="PTHR36978:SF4">
    <property type="entry name" value="P-LOOP CONTAINING NUCLEOSIDE TRIPHOSPHATE HYDROLASE PROTEIN"/>
    <property type="match status" value="1"/>
</dbReference>
<organism evidence="1 2">
    <name type="scientific">Polytolypa hystricis (strain UAMH7299)</name>
    <dbReference type="NCBI Taxonomy" id="1447883"/>
    <lineage>
        <taxon>Eukaryota</taxon>
        <taxon>Fungi</taxon>
        <taxon>Dikarya</taxon>
        <taxon>Ascomycota</taxon>
        <taxon>Pezizomycotina</taxon>
        <taxon>Eurotiomycetes</taxon>
        <taxon>Eurotiomycetidae</taxon>
        <taxon>Onygenales</taxon>
        <taxon>Onygenales incertae sedis</taxon>
        <taxon>Polytolypa</taxon>
    </lineage>
</organism>